<evidence type="ECO:0000313" key="1">
    <source>
        <dbReference type="EMBL" id="KAI9463924.1"/>
    </source>
</evidence>
<organism evidence="1 2">
    <name type="scientific">Russula earlei</name>
    <dbReference type="NCBI Taxonomy" id="71964"/>
    <lineage>
        <taxon>Eukaryota</taxon>
        <taxon>Fungi</taxon>
        <taxon>Dikarya</taxon>
        <taxon>Basidiomycota</taxon>
        <taxon>Agaricomycotina</taxon>
        <taxon>Agaricomycetes</taxon>
        <taxon>Russulales</taxon>
        <taxon>Russulaceae</taxon>
        <taxon>Russula</taxon>
    </lineage>
</organism>
<dbReference type="Proteomes" id="UP001207468">
    <property type="component" value="Unassembled WGS sequence"/>
</dbReference>
<comment type="caution">
    <text evidence="1">The sequence shown here is derived from an EMBL/GenBank/DDBJ whole genome shotgun (WGS) entry which is preliminary data.</text>
</comment>
<keyword evidence="2" id="KW-1185">Reference proteome</keyword>
<proteinExistence type="predicted"/>
<accession>A0ACC0U6C7</accession>
<gene>
    <name evidence="1" type="ORF">F5148DRAFT_1276456</name>
</gene>
<evidence type="ECO:0000313" key="2">
    <source>
        <dbReference type="Proteomes" id="UP001207468"/>
    </source>
</evidence>
<reference evidence="1" key="1">
    <citation type="submission" date="2021-03" db="EMBL/GenBank/DDBJ databases">
        <title>Evolutionary priming and transition to the ectomycorrhizal habit in an iconic lineage of mushroom-forming fungi: is preadaptation a requirement?</title>
        <authorList>
            <consortium name="DOE Joint Genome Institute"/>
            <person name="Looney B.P."/>
            <person name="Miyauchi S."/>
            <person name="Morin E."/>
            <person name="Drula E."/>
            <person name="Courty P.E."/>
            <person name="Chicoki N."/>
            <person name="Fauchery L."/>
            <person name="Kohler A."/>
            <person name="Kuo A."/>
            <person name="LaButti K."/>
            <person name="Pangilinan J."/>
            <person name="Lipzen A."/>
            <person name="Riley R."/>
            <person name="Andreopoulos W."/>
            <person name="He G."/>
            <person name="Johnson J."/>
            <person name="Barry K.W."/>
            <person name="Grigoriev I.V."/>
            <person name="Nagy L."/>
            <person name="Hibbett D."/>
            <person name="Henrissat B."/>
            <person name="Matheny P.B."/>
            <person name="Labbe J."/>
            <person name="Martin A.F."/>
        </authorList>
    </citation>
    <scope>NUCLEOTIDE SEQUENCE</scope>
    <source>
        <strain evidence="1">BPL698</strain>
    </source>
</reference>
<name>A0ACC0U6C7_9AGAM</name>
<dbReference type="EMBL" id="JAGFNK010000153">
    <property type="protein sequence ID" value="KAI9463924.1"/>
    <property type="molecule type" value="Genomic_DNA"/>
</dbReference>
<protein>
    <submittedName>
        <fullName evidence="1">Uncharacterized protein</fullName>
    </submittedName>
</protein>
<sequence length="631" mass="67209">MFATLSSFLPLALQQGSPNPNNGATTKDPPSVKVVEDVKQREVISADEGAIKRKERKTNHESFIVVRPPPAKSNHPLNLQVQLVPPQSRDRDRARSIDTSASQDPEETFLSRFNSNRSEVSSFSGYSSVASFSSVASTSTSSSRRMIIPLYNLQAHNVLTNVIVDAGTDAKVAKFQKRGLEILGLAILEPVEVFGSNPASAFFFLPPTSSNRTSFDEHHDLAQQYTPRPGGADGAHTPASSAFSLSSGGADPASPSVPTIMRPDINTTPTSAPKKIFGKFFKKKDSQPSPPSPLPSPSGGSHFREPRQSVGQSLVVPSQGNPKRNSWLGVPTSGQHSEPPLSPISTITTTSHLQPPVLGIHPSCSSPKHPPQGRPHSYTWVVRKWIKGSNDGLLGNVIGHMNHFNLSDERRQARTPPEEGAVEVHFVWSRGKKKRKLREGAQPVGGSRQAGMPTPSGKTGPGGSLNRSGTIDGAEKRLSSASGRSISTGSDVGSGAGAAHGDDDGGESDPEDSETPWTCTLVLSRFGDGSGGDGGEQLVRVRVATFSPTPHHPKVVALLKVPFPLPDIIVDQLQGIARPSWSGDEEPDGLVLTAEEIKDVVSSTGLWLVVRESIGGVGKISRKGDGWRIRA</sequence>